<sequence length="784" mass="88810">MSADPFDLSGFEPENQPALNDPAAAAALPPPDWLVRLNEAQGEAVNHLEGPLLVLAGAGTGKTRVLVSRLAHILYRRLAWPSQILAVTFTNKAAREMRERVEKLVGNAVEGLWLGTFHGICNRILRRHAELVGLKPNFTILDDDDQLRLIKQLIEAEGLDEKQLPPRLLKGQFDRWKDRGLKPGKTPESDSGFAEGKGPHLYRLYCERLLQLNACDFGDLLLHNLTLFSEHEQILQKYQHQFRYILVDEYQDTNVAQYLWLRLLAQKHKNICCVGDDDQSIYGWRGAEVGNILRFETDFPGAKIVRLERNYRSTPHILGAASGLIAHNESRLGKTLWTDLNEGDKVLVQGVWDGDEEARMVGDEIETLEREKVSLNQMAILVRAGHQTRAFEERFLTIGVKYRVVGGLRFYERREIRDAIAYFRVLMQPDDDLAFERIVNTPKRGLGESTMQMLHKLARGGGRSLTATLHELLQTDEIKPKQRNTLRKLMDDFDRWRRQATELPHTEVAEIVLEESGYIQMWQDDKSPEAPGRLENLKELISALSDFENFAGFLDHVALVMDTENSEDAEMVSLMTLHGAKGLEFDYIFLPGWEEELFPSRRSLENNGTAGLEEERRLAYVGLTRARKRAHISFAANRRIYNQWTSAIPSRFLDELPREHVDQRAQTGVYRGAQGLASSGLGSLGYIGGGFSETGARGSGYQGTNWDFTPRQKQGGTTIDGRSRRIRDEDVTRTSDDAAFSVGDRIFHDKFGYGRIRAIDGDKLTISFEKAGEKRVIARFVTKP</sequence>
<feature type="compositionally biased region" description="Polar residues" evidence="14">
    <location>
        <begin position="702"/>
        <end position="717"/>
    </location>
</feature>
<dbReference type="KEGG" id="fer:FNB15_13395"/>
<dbReference type="InterPro" id="IPR014017">
    <property type="entry name" value="DNA_helicase_UvrD-like_C"/>
</dbReference>
<name>A0A516H352_9PROT</name>
<dbReference type="FunFam" id="1.10.486.10:FF:000003">
    <property type="entry name" value="ATP-dependent DNA helicase"/>
    <property type="match status" value="1"/>
</dbReference>
<keyword evidence="4 13" id="KW-0347">Helicase</keyword>
<gene>
    <name evidence="17" type="ORF">FNB15_13395</name>
</gene>
<protein>
    <recommendedName>
        <fullName evidence="10">DNA 3'-5' helicase</fullName>
        <ecNumber evidence="10">5.6.2.4</ecNumber>
    </recommendedName>
    <alternativeName>
        <fullName evidence="11">DNA 3'-5' helicase II</fullName>
    </alternativeName>
</protein>
<evidence type="ECO:0000256" key="10">
    <source>
        <dbReference type="ARBA" id="ARBA00034808"/>
    </source>
</evidence>
<evidence type="ECO:0000256" key="14">
    <source>
        <dbReference type="SAM" id="MobiDB-lite"/>
    </source>
</evidence>
<dbReference type="EMBL" id="CP041636">
    <property type="protein sequence ID" value="QDO98202.1"/>
    <property type="molecule type" value="Genomic_DNA"/>
</dbReference>
<dbReference type="CDD" id="cd17932">
    <property type="entry name" value="DEXQc_UvrD"/>
    <property type="match status" value="1"/>
</dbReference>
<feature type="region of interest" description="Disordered" evidence="14">
    <location>
        <begin position="1"/>
        <end position="23"/>
    </location>
</feature>
<dbReference type="PROSITE" id="PS51198">
    <property type="entry name" value="UVRD_HELICASE_ATP_BIND"/>
    <property type="match status" value="1"/>
</dbReference>
<evidence type="ECO:0000256" key="5">
    <source>
        <dbReference type="ARBA" id="ARBA00022840"/>
    </source>
</evidence>
<feature type="region of interest" description="Disordered" evidence="14">
    <location>
        <begin position="702"/>
        <end position="722"/>
    </location>
</feature>
<evidence type="ECO:0000256" key="8">
    <source>
        <dbReference type="ARBA" id="ARBA00025289"/>
    </source>
</evidence>
<comment type="catalytic activity">
    <reaction evidence="12">
        <text>ATP + H2O = ADP + phosphate + H(+)</text>
        <dbReference type="Rhea" id="RHEA:13065"/>
        <dbReference type="ChEBI" id="CHEBI:15377"/>
        <dbReference type="ChEBI" id="CHEBI:15378"/>
        <dbReference type="ChEBI" id="CHEBI:30616"/>
        <dbReference type="ChEBI" id="CHEBI:43474"/>
        <dbReference type="ChEBI" id="CHEBI:456216"/>
        <dbReference type="EC" id="5.6.2.4"/>
    </reaction>
</comment>
<evidence type="ECO:0000259" key="16">
    <source>
        <dbReference type="PROSITE" id="PS51217"/>
    </source>
</evidence>
<keyword evidence="18" id="KW-1185">Reference proteome</keyword>
<proteinExistence type="inferred from homology"/>
<evidence type="ECO:0000256" key="12">
    <source>
        <dbReference type="ARBA" id="ARBA00048988"/>
    </source>
</evidence>
<evidence type="ECO:0000256" key="6">
    <source>
        <dbReference type="ARBA" id="ARBA00023125"/>
    </source>
</evidence>
<dbReference type="PANTHER" id="PTHR11070">
    <property type="entry name" value="UVRD / RECB / PCRA DNA HELICASE FAMILY MEMBER"/>
    <property type="match status" value="1"/>
</dbReference>
<dbReference type="InterPro" id="IPR014016">
    <property type="entry name" value="UvrD-like_ATP-bd"/>
</dbReference>
<evidence type="ECO:0000256" key="3">
    <source>
        <dbReference type="ARBA" id="ARBA00022801"/>
    </source>
</evidence>
<evidence type="ECO:0000256" key="9">
    <source>
        <dbReference type="ARBA" id="ARBA00034617"/>
    </source>
</evidence>
<dbReference type="GO" id="GO:0005524">
    <property type="term" value="F:ATP binding"/>
    <property type="evidence" value="ECO:0007669"/>
    <property type="project" value="UniProtKB-UniRule"/>
</dbReference>
<dbReference type="AlphaFoldDB" id="A0A516H352"/>
<dbReference type="PANTHER" id="PTHR11070:SF2">
    <property type="entry name" value="ATP-DEPENDENT DNA HELICASE SRS2"/>
    <property type="match status" value="1"/>
</dbReference>
<evidence type="ECO:0000256" key="1">
    <source>
        <dbReference type="ARBA" id="ARBA00009922"/>
    </source>
</evidence>
<keyword evidence="2 13" id="KW-0547">Nucleotide-binding</keyword>
<dbReference type="InterPro" id="IPR027417">
    <property type="entry name" value="P-loop_NTPase"/>
</dbReference>
<dbReference type="GO" id="GO:0033202">
    <property type="term" value="C:DNA helicase complex"/>
    <property type="evidence" value="ECO:0007669"/>
    <property type="project" value="TreeGrafter"/>
</dbReference>
<evidence type="ECO:0000256" key="7">
    <source>
        <dbReference type="ARBA" id="ARBA00023235"/>
    </source>
</evidence>
<evidence type="ECO:0000256" key="11">
    <source>
        <dbReference type="ARBA" id="ARBA00034923"/>
    </source>
</evidence>
<organism evidence="17 18">
    <name type="scientific">Ferrovibrio terrae</name>
    <dbReference type="NCBI Taxonomy" id="2594003"/>
    <lineage>
        <taxon>Bacteria</taxon>
        <taxon>Pseudomonadati</taxon>
        <taxon>Pseudomonadota</taxon>
        <taxon>Alphaproteobacteria</taxon>
        <taxon>Rhodospirillales</taxon>
        <taxon>Rhodospirillaceae</taxon>
        <taxon>Ferrovibrio</taxon>
    </lineage>
</organism>
<dbReference type="GO" id="GO:0000725">
    <property type="term" value="P:recombinational repair"/>
    <property type="evidence" value="ECO:0007669"/>
    <property type="project" value="TreeGrafter"/>
</dbReference>
<dbReference type="GO" id="GO:0043138">
    <property type="term" value="F:3'-5' DNA helicase activity"/>
    <property type="evidence" value="ECO:0007669"/>
    <property type="project" value="UniProtKB-EC"/>
</dbReference>
<reference evidence="17 18" key="1">
    <citation type="submission" date="2019-07" db="EMBL/GenBank/DDBJ databases">
        <title>Genome sequencing for Ferrovibrio sp. K5.</title>
        <authorList>
            <person name="Park S.-J."/>
        </authorList>
    </citation>
    <scope>NUCLEOTIDE SEQUENCE [LARGE SCALE GENOMIC DNA]</scope>
    <source>
        <strain evidence="17 18">K5</strain>
    </source>
</reference>
<dbReference type="GO" id="GO:0003677">
    <property type="term" value="F:DNA binding"/>
    <property type="evidence" value="ECO:0007669"/>
    <property type="project" value="UniProtKB-KW"/>
</dbReference>
<dbReference type="Gene3D" id="1.10.10.160">
    <property type="match status" value="1"/>
</dbReference>
<keyword evidence="7" id="KW-0413">Isomerase</keyword>
<feature type="domain" description="UvrD-like helicase ATP-binding" evidence="15">
    <location>
        <begin position="35"/>
        <end position="314"/>
    </location>
</feature>
<dbReference type="Pfam" id="PF13361">
    <property type="entry name" value="UvrD_C"/>
    <property type="match status" value="1"/>
</dbReference>
<evidence type="ECO:0000256" key="2">
    <source>
        <dbReference type="ARBA" id="ARBA00022741"/>
    </source>
</evidence>
<comment type="catalytic activity">
    <reaction evidence="9">
        <text>Couples ATP hydrolysis with the unwinding of duplex DNA by translocating in the 3'-5' direction.</text>
        <dbReference type="EC" id="5.6.2.4"/>
    </reaction>
</comment>
<dbReference type="EC" id="5.6.2.4" evidence="10"/>
<dbReference type="GO" id="GO:0016887">
    <property type="term" value="F:ATP hydrolysis activity"/>
    <property type="evidence" value="ECO:0007669"/>
    <property type="project" value="RHEA"/>
</dbReference>
<dbReference type="Pfam" id="PF00580">
    <property type="entry name" value="UvrD-helicase"/>
    <property type="match status" value="1"/>
</dbReference>
<feature type="domain" description="UvrD-like helicase C-terminal" evidence="16">
    <location>
        <begin position="315"/>
        <end position="582"/>
    </location>
</feature>
<evidence type="ECO:0000259" key="15">
    <source>
        <dbReference type="PROSITE" id="PS51198"/>
    </source>
</evidence>
<dbReference type="Proteomes" id="UP000317496">
    <property type="component" value="Chromosome"/>
</dbReference>
<dbReference type="SUPFAM" id="SSF52540">
    <property type="entry name" value="P-loop containing nucleoside triphosphate hydrolases"/>
    <property type="match status" value="1"/>
</dbReference>
<evidence type="ECO:0000256" key="4">
    <source>
        <dbReference type="ARBA" id="ARBA00022806"/>
    </source>
</evidence>
<comment type="function">
    <text evidence="8">Has both ATPase and helicase activities. Unwinds DNA duplexes with 3' to 5' polarity with respect to the bound strand and initiates unwinding most effectively when a single-stranded region is present. Involved in the post-incision events of nucleotide excision repair and methyl-directed mismatch repair.</text>
</comment>
<dbReference type="FunFam" id="3.40.50.300:FF:001890">
    <property type="entry name" value="DNA helicase"/>
    <property type="match status" value="1"/>
</dbReference>
<accession>A0A516H352</accession>
<evidence type="ECO:0000256" key="13">
    <source>
        <dbReference type="PROSITE-ProRule" id="PRU00560"/>
    </source>
</evidence>
<evidence type="ECO:0000313" key="17">
    <source>
        <dbReference type="EMBL" id="QDO98202.1"/>
    </source>
</evidence>
<dbReference type="PROSITE" id="PS51217">
    <property type="entry name" value="UVRD_HELICASE_CTER"/>
    <property type="match status" value="1"/>
</dbReference>
<dbReference type="Gene3D" id="1.10.486.10">
    <property type="entry name" value="PCRA, domain 4"/>
    <property type="match status" value="1"/>
</dbReference>
<dbReference type="Gene3D" id="3.40.50.300">
    <property type="entry name" value="P-loop containing nucleotide triphosphate hydrolases"/>
    <property type="match status" value="2"/>
</dbReference>
<dbReference type="RefSeq" id="WP_144069183.1">
    <property type="nucleotide sequence ID" value="NZ_CP041636.1"/>
</dbReference>
<comment type="similarity">
    <text evidence="1">Belongs to the helicase family. UvrD subfamily.</text>
</comment>
<keyword evidence="5 13" id="KW-0067">ATP-binding</keyword>
<dbReference type="InterPro" id="IPR013986">
    <property type="entry name" value="DExx_box_DNA_helicase_dom_sf"/>
</dbReference>
<dbReference type="OrthoDB" id="9806690at2"/>
<evidence type="ECO:0000313" key="18">
    <source>
        <dbReference type="Proteomes" id="UP000317496"/>
    </source>
</evidence>
<keyword evidence="3 13" id="KW-0378">Hydrolase</keyword>
<dbReference type="CDD" id="cd18807">
    <property type="entry name" value="SF1_C_UvrD"/>
    <property type="match status" value="1"/>
</dbReference>
<dbReference type="InterPro" id="IPR000212">
    <property type="entry name" value="DNA_helicase_UvrD/REP"/>
</dbReference>
<dbReference type="GO" id="GO:0005829">
    <property type="term" value="C:cytosol"/>
    <property type="evidence" value="ECO:0007669"/>
    <property type="project" value="TreeGrafter"/>
</dbReference>
<feature type="binding site" evidence="13">
    <location>
        <begin position="56"/>
        <end position="63"/>
    </location>
    <ligand>
        <name>ATP</name>
        <dbReference type="ChEBI" id="CHEBI:30616"/>
    </ligand>
</feature>
<keyword evidence="6" id="KW-0238">DNA-binding</keyword>